<name>A0ABU0IXT5_9CAUL</name>
<evidence type="ECO:0000259" key="5">
    <source>
        <dbReference type="PROSITE" id="PS50043"/>
    </source>
</evidence>
<dbReference type="InterPro" id="IPR016032">
    <property type="entry name" value="Sig_transdc_resp-reg_C-effctor"/>
</dbReference>
<dbReference type="InterPro" id="IPR000792">
    <property type="entry name" value="Tscrpt_reg_LuxR_C"/>
</dbReference>
<dbReference type="Pfam" id="PF00196">
    <property type="entry name" value="GerE"/>
    <property type="match status" value="1"/>
</dbReference>
<dbReference type="PANTHER" id="PTHR44688">
    <property type="entry name" value="DNA-BINDING TRANSCRIPTIONAL ACTIVATOR DEVR_DOSR"/>
    <property type="match status" value="1"/>
</dbReference>
<dbReference type="EMBL" id="JAUSVS010000009">
    <property type="protein sequence ID" value="MDQ0466003.1"/>
    <property type="molecule type" value="Genomic_DNA"/>
</dbReference>
<gene>
    <name evidence="6" type="ORF">QO010_003796</name>
</gene>
<dbReference type="SMART" id="SM00421">
    <property type="entry name" value="HTH_LUXR"/>
    <property type="match status" value="1"/>
</dbReference>
<organism evidence="6 7">
    <name type="scientific">Caulobacter ginsengisoli</name>
    <dbReference type="NCBI Taxonomy" id="400775"/>
    <lineage>
        <taxon>Bacteria</taxon>
        <taxon>Pseudomonadati</taxon>
        <taxon>Pseudomonadota</taxon>
        <taxon>Alphaproteobacteria</taxon>
        <taxon>Caulobacterales</taxon>
        <taxon>Caulobacteraceae</taxon>
        <taxon>Caulobacter</taxon>
    </lineage>
</organism>
<proteinExistence type="predicted"/>
<accession>A0ABU0IXT5</accession>
<dbReference type="InterPro" id="IPR036388">
    <property type="entry name" value="WH-like_DNA-bd_sf"/>
</dbReference>
<dbReference type="Proteomes" id="UP001228905">
    <property type="component" value="Unassembled WGS sequence"/>
</dbReference>
<feature type="transmembrane region" description="Helical" evidence="4">
    <location>
        <begin position="34"/>
        <end position="53"/>
    </location>
</feature>
<dbReference type="SUPFAM" id="SSF46894">
    <property type="entry name" value="C-terminal effector domain of the bipartite response regulators"/>
    <property type="match status" value="1"/>
</dbReference>
<dbReference type="PROSITE" id="PS00622">
    <property type="entry name" value="HTH_LUXR_1"/>
    <property type="match status" value="1"/>
</dbReference>
<dbReference type="Gene3D" id="1.10.10.10">
    <property type="entry name" value="Winged helix-like DNA-binding domain superfamily/Winged helix DNA-binding domain"/>
    <property type="match status" value="1"/>
</dbReference>
<keyword evidence="1" id="KW-0805">Transcription regulation</keyword>
<evidence type="ECO:0000256" key="4">
    <source>
        <dbReference type="SAM" id="Phobius"/>
    </source>
</evidence>
<comment type="caution">
    <text evidence="6">The sequence shown here is derived from an EMBL/GenBank/DDBJ whole genome shotgun (WGS) entry which is preliminary data.</text>
</comment>
<dbReference type="PANTHER" id="PTHR44688:SF16">
    <property type="entry name" value="DNA-BINDING TRANSCRIPTIONAL ACTIVATOR DEVR_DOSR"/>
    <property type="match status" value="1"/>
</dbReference>
<feature type="domain" description="HTH luxR-type" evidence="5">
    <location>
        <begin position="67"/>
        <end position="134"/>
    </location>
</feature>
<dbReference type="PRINTS" id="PR00038">
    <property type="entry name" value="HTHLUXR"/>
</dbReference>
<keyword evidence="2 6" id="KW-0238">DNA-binding</keyword>
<evidence type="ECO:0000313" key="7">
    <source>
        <dbReference type="Proteomes" id="UP001228905"/>
    </source>
</evidence>
<keyword evidence="3" id="KW-0804">Transcription</keyword>
<dbReference type="CDD" id="cd06170">
    <property type="entry name" value="LuxR_C_like"/>
    <property type="match status" value="1"/>
</dbReference>
<evidence type="ECO:0000256" key="1">
    <source>
        <dbReference type="ARBA" id="ARBA00023015"/>
    </source>
</evidence>
<evidence type="ECO:0000256" key="3">
    <source>
        <dbReference type="ARBA" id="ARBA00023163"/>
    </source>
</evidence>
<dbReference type="RefSeq" id="WP_307351788.1">
    <property type="nucleotide sequence ID" value="NZ_JAUSVS010000009.1"/>
</dbReference>
<sequence>MWRTVAIYGLILALGAVGLQWLEYQTFARAHPGAIYLTLGGAAMLALGVWVGAQVFRPKITGVFEPNLKAQASLGITSREFEVLGLLAAGCSNKDIARRLDLSPNTVKTHVARLYEKLEAQRRTEAVLRARELHLIP</sequence>
<keyword evidence="4" id="KW-0812">Transmembrane</keyword>
<reference evidence="6 7" key="1">
    <citation type="submission" date="2023-07" db="EMBL/GenBank/DDBJ databases">
        <title>Genomic Encyclopedia of Type Strains, Phase IV (KMG-IV): sequencing the most valuable type-strain genomes for metagenomic binning, comparative biology and taxonomic classification.</title>
        <authorList>
            <person name="Goeker M."/>
        </authorList>
    </citation>
    <scope>NUCLEOTIDE SEQUENCE [LARGE SCALE GENOMIC DNA]</scope>
    <source>
        <strain evidence="6 7">DSM 18695</strain>
    </source>
</reference>
<dbReference type="GO" id="GO:0003677">
    <property type="term" value="F:DNA binding"/>
    <property type="evidence" value="ECO:0007669"/>
    <property type="project" value="UniProtKB-KW"/>
</dbReference>
<keyword evidence="7" id="KW-1185">Reference proteome</keyword>
<keyword evidence="4" id="KW-0472">Membrane</keyword>
<evidence type="ECO:0000256" key="2">
    <source>
        <dbReference type="ARBA" id="ARBA00023125"/>
    </source>
</evidence>
<evidence type="ECO:0000313" key="6">
    <source>
        <dbReference type="EMBL" id="MDQ0466003.1"/>
    </source>
</evidence>
<protein>
    <submittedName>
        <fullName evidence="6">DNA-binding NarL/FixJ family response regulator</fullName>
    </submittedName>
</protein>
<dbReference type="PROSITE" id="PS50043">
    <property type="entry name" value="HTH_LUXR_2"/>
    <property type="match status" value="1"/>
</dbReference>
<keyword evidence="4" id="KW-1133">Transmembrane helix</keyword>